<dbReference type="RefSeq" id="WP_068867591.1">
    <property type="nucleotide sequence ID" value="NZ_VDCI01000010.1"/>
</dbReference>
<evidence type="ECO:0000313" key="3">
    <source>
        <dbReference type="Proteomes" id="UP000309544"/>
    </source>
</evidence>
<evidence type="ECO:0000313" key="2">
    <source>
        <dbReference type="EMBL" id="TNJ35942.1"/>
    </source>
</evidence>
<dbReference type="PRINTS" id="PR00111">
    <property type="entry name" value="ABHYDROLASE"/>
</dbReference>
<dbReference type="Proteomes" id="UP000309544">
    <property type="component" value="Unassembled WGS sequence"/>
</dbReference>
<dbReference type="SUPFAM" id="SSF53474">
    <property type="entry name" value="alpha/beta-Hydrolases"/>
    <property type="match status" value="1"/>
</dbReference>
<dbReference type="PANTHER" id="PTHR46438:SF11">
    <property type="entry name" value="LIPASE-RELATED"/>
    <property type="match status" value="1"/>
</dbReference>
<dbReference type="GO" id="GO:0016787">
    <property type="term" value="F:hydrolase activity"/>
    <property type="evidence" value="ECO:0007669"/>
    <property type="project" value="UniProtKB-KW"/>
</dbReference>
<proteinExistence type="predicted"/>
<dbReference type="EMBL" id="VDCI01000010">
    <property type="protein sequence ID" value="TNJ35942.1"/>
    <property type="molecule type" value="Genomic_DNA"/>
</dbReference>
<name>A0A5C4RY49_PROVB</name>
<dbReference type="Gene3D" id="3.40.50.1820">
    <property type="entry name" value="alpha/beta hydrolase"/>
    <property type="match status" value="1"/>
</dbReference>
<organism evidence="2 3">
    <name type="scientific">Prosthecochloris vibrioformis</name>
    <name type="common">Chlorobium vibrioforme</name>
    <dbReference type="NCBI Taxonomy" id="1098"/>
    <lineage>
        <taxon>Bacteria</taxon>
        <taxon>Pseudomonadati</taxon>
        <taxon>Chlorobiota</taxon>
        <taxon>Chlorobiia</taxon>
        <taxon>Chlorobiales</taxon>
        <taxon>Chlorobiaceae</taxon>
        <taxon>Prosthecochloris</taxon>
    </lineage>
</organism>
<protein>
    <submittedName>
        <fullName evidence="2">Alpha/beta fold hydrolase</fullName>
    </submittedName>
</protein>
<keyword evidence="2" id="KW-0378">Hydrolase</keyword>
<sequence>MGTSNNDLYFNWEYLPGKQAAVKYRVYGPDSATTPPLLFIHGYGGMLEHWDLNIPAFSDTHRIYAMDLLGFGGSSKPNIRYSLELFAAQIGAFIAHHKLDKPVIIGHSMGGASGLYFAHHVPEAVRALVMANPSGLFADTMDPMAKAFFGLIASPMVGELMFAAFANPIGVSQSLMPTYYNQKKVDMKLINQFTRPLHDKGAAWAYLSPSRRPDDFTLEHLPKPCNYNKKAFLIWGAEDTALPPHKIIPEFQQTLPQAGAYIIPKAGHCIHHDAHQAFNARLRHILDHEL</sequence>
<accession>A0A5C4RY49</accession>
<reference evidence="2 3" key="1">
    <citation type="submission" date="2019-05" db="EMBL/GenBank/DDBJ databases">
        <title>Draft Whole-Genome sequence of the green sulfur bacterium Prosthecochloris vibrioformis DSM 260.</title>
        <authorList>
            <person name="Meyer T.E."/>
            <person name="Kyndt J.A."/>
        </authorList>
    </citation>
    <scope>NUCLEOTIDE SEQUENCE [LARGE SCALE GENOMIC DNA]</scope>
    <source>
        <strain evidence="2 3">DSM 260</strain>
    </source>
</reference>
<feature type="domain" description="AB hydrolase-1" evidence="1">
    <location>
        <begin position="35"/>
        <end position="273"/>
    </location>
</feature>
<dbReference type="InterPro" id="IPR029058">
    <property type="entry name" value="AB_hydrolase_fold"/>
</dbReference>
<evidence type="ECO:0000259" key="1">
    <source>
        <dbReference type="Pfam" id="PF00561"/>
    </source>
</evidence>
<keyword evidence="3" id="KW-1185">Reference proteome</keyword>
<gene>
    <name evidence="2" type="ORF">FGF68_09730</name>
</gene>
<dbReference type="Pfam" id="PF00561">
    <property type="entry name" value="Abhydrolase_1"/>
    <property type="match status" value="1"/>
</dbReference>
<dbReference type="InterPro" id="IPR000073">
    <property type="entry name" value="AB_hydrolase_1"/>
</dbReference>
<dbReference type="PANTHER" id="PTHR46438">
    <property type="entry name" value="ALPHA/BETA-HYDROLASES SUPERFAMILY PROTEIN"/>
    <property type="match status" value="1"/>
</dbReference>
<comment type="caution">
    <text evidence="2">The sequence shown here is derived from an EMBL/GenBank/DDBJ whole genome shotgun (WGS) entry which is preliminary data.</text>
</comment>
<dbReference type="AlphaFoldDB" id="A0A5C4RY49"/>